<name>A0A2S7XP22_9GAMM</name>
<protein>
    <recommendedName>
        <fullName evidence="7">Right handed beta helix domain-containing protein</fullName>
    </recommendedName>
</protein>
<dbReference type="RefSeq" id="WP_105074187.1">
    <property type="nucleotide sequence ID" value="NZ_JAFLKP010000154.1"/>
</dbReference>
<dbReference type="InterPro" id="IPR039448">
    <property type="entry name" value="Beta_helix"/>
</dbReference>
<dbReference type="InterPro" id="IPR011050">
    <property type="entry name" value="Pectin_lyase_fold/virulence"/>
</dbReference>
<sequence length="734" mass="74502">MRYSNYPLYSLVRRAGIAALLTSLFSISAGAATFTVTNLSDRGPGSLRQAVIDANAQAGADTIKFASGVTGSLPIVNTIKITDDLELVGPGADQITVSGIGATLFQTNATATVTISKLKLTDGWNSIENQGKLTVSDCTISGNDSSGIYNNKGSISLTVNNSTISGNSAVNGSGIYNSSSSMSINDSTISGNTSSENGGGIYNASGSVIINNSTISGNTSYRGGGIYNASGSVTVNNSTISGNASSYSSGIYNVSSMTINNSTISGNNYSGIGNANPGKITFNNSTISGNNGYGIVNESGATINNSTISGNSSDGIHSYYGSTLSVGNSLVAGNNGSEIYNSDGTFLSLGYNLFGQNRNSGLSGATPADTDIILVGDITTAIAPLADNGGPTQTHLLTVTSQALDSGSNSLIPAEITTDQRGAPRIEYGVVDIGAVEGTEAFVTASTFDLLINKVGNGTITSNPTGVTCNSTTCTGTFDSGTLVKLTAKPATGYIFSGWSGGGCSGTGICEVNMTAAQTVEATFIIAASATYSLSINKSGNGTVTSNPSGIKCGTGSACAAKFASNKVVTLIAKPDTGATFVSWSGCVALTTNPLICRVTMSNNKTVTATFGTKNTAATAADVRVMSIVISPVSPAANSNFTAAITVKNAGNIKSDGGYLDVWADQATLQTCKAASDTWEEVGQLAAGESKTITVNLKVRGAGAKQLRAFVDSQCTVTETNETNNQLTKSYTVK</sequence>
<feature type="domain" description="Right handed beta helix" evidence="3">
    <location>
        <begin position="228"/>
        <end position="362"/>
    </location>
</feature>
<feature type="domain" description="Bacterial repeat" evidence="4">
    <location>
        <begin position="532"/>
        <end position="612"/>
    </location>
</feature>
<keyword evidence="1" id="KW-0732">Signal</keyword>
<gene>
    <name evidence="5" type="ORF">CXB77_12575</name>
</gene>
<dbReference type="Proteomes" id="UP000239936">
    <property type="component" value="Unassembled WGS sequence"/>
</dbReference>
<reference evidence="5 6" key="1">
    <citation type="submission" date="2018-01" db="EMBL/GenBank/DDBJ databases">
        <title>The complete genome sequence of Chromatium okenii LaCa, a purple sulfur bacterium with a turbulent life.</title>
        <authorList>
            <person name="Luedin S.M."/>
            <person name="Liechti N."/>
            <person name="Storelli N."/>
            <person name="Danza F."/>
            <person name="Wittwer M."/>
            <person name="Pothier J.F."/>
            <person name="Tonolla M.A."/>
        </authorList>
    </citation>
    <scope>NUCLEOTIDE SEQUENCE [LARGE SCALE GENOMIC DNA]</scope>
    <source>
        <strain evidence="5 6">LaCa</strain>
    </source>
</reference>
<evidence type="ECO:0000259" key="3">
    <source>
        <dbReference type="Pfam" id="PF13229"/>
    </source>
</evidence>
<feature type="signal peptide" evidence="1">
    <location>
        <begin position="1"/>
        <end position="31"/>
    </location>
</feature>
<dbReference type="Gene3D" id="2.160.20.10">
    <property type="entry name" value="Single-stranded right-handed beta-helix, Pectin lyase-like"/>
    <property type="match status" value="1"/>
</dbReference>
<dbReference type="AlphaFoldDB" id="A0A2S7XP22"/>
<dbReference type="SUPFAM" id="SSF51126">
    <property type="entry name" value="Pectin lyase-like"/>
    <property type="match status" value="2"/>
</dbReference>
<accession>A0A2S7XP22</accession>
<evidence type="ECO:0000259" key="4">
    <source>
        <dbReference type="Pfam" id="PF18998"/>
    </source>
</evidence>
<dbReference type="NCBIfam" id="NF041518">
    <property type="entry name" value="choice_anch_Q"/>
    <property type="match status" value="1"/>
</dbReference>
<evidence type="ECO:0000313" key="5">
    <source>
        <dbReference type="EMBL" id="PQJ95131.1"/>
    </source>
</evidence>
<dbReference type="SMART" id="SM00710">
    <property type="entry name" value="PbH1"/>
    <property type="match status" value="7"/>
</dbReference>
<dbReference type="Pfam" id="PF18998">
    <property type="entry name" value="Flg_new_2"/>
    <property type="match status" value="2"/>
</dbReference>
<dbReference type="InterPro" id="IPR006626">
    <property type="entry name" value="PbH1"/>
</dbReference>
<comment type="caution">
    <text evidence="5">The sequence shown here is derived from an EMBL/GenBank/DDBJ whole genome shotgun (WGS) entry which is preliminary data.</text>
</comment>
<feature type="domain" description="CARDB" evidence="2">
    <location>
        <begin position="627"/>
        <end position="729"/>
    </location>
</feature>
<dbReference type="EMBL" id="PPGH01000037">
    <property type="protein sequence ID" value="PQJ95131.1"/>
    <property type="molecule type" value="Genomic_DNA"/>
</dbReference>
<dbReference type="Pfam" id="PF07705">
    <property type="entry name" value="CARDB"/>
    <property type="match status" value="1"/>
</dbReference>
<dbReference type="Pfam" id="PF13229">
    <property type="entry name" value="Beta_helix"/>
    <property type="match status" value="1"/>
</dbReference>
<dbReference type="InterPro" id="IPR012334">
    <property type="entry name" value="Pectin_lyas_fold"/>
</dbReference>
<keyword evidence="6" id="KW-1185">Reference proteome</keyword>
<dbReference type="InterPro" id="IPR059226">
    <property type="entry name" value="Choice_anch_Q_dom"/>
</dbReference>
<evidence type="ECO:0000259" key="2">
    <source>
        <dbReference type="Pfam" id="PF07705"/>
    </source>
</evidence>
<dbReference type="InterPro" id="IPR044060">
    <property type="entry name" value="Bacterial_rp_domain"/>
</dbReference>
<dbReference type="InterPro" id="IPR013783">
    <property type="entry name" value="Ig-like_fold"/>
</dbReference>
<dbReference type="OrthoDB" id="5747841at2"/>
<dbReference type="InterPro" id="IPR011635">
    <property type="entry name" value="CARDB"/>
</dbReference>
<evidence type="ECO:0008006" key="7">
    <source>
        <dbReference type="Google" id="ProtNLM"/>
    </source>
</evidence>
<evidence type="ECO:0000313" key="6">
    <source>
        <dbReference type="Proteomes" id="UP000239936"/>
    </source>
</evidence>
<proteinExistence type="predicted"/>
<feature type="domain" description="Bacterial repeat" evidence="4">
    <location>
        <begin position="471"/>
        <end position="524"/>
    </location>
</feature>
<dbReference type="Gene3D" id="2.60.40.10">
    <property type="entry name" value="Immunoglobulins"/>
    <property type="match status" value="1"/>
</dbReference>
<evidence type="ECO:0000256" key="1">
    <source>
        <dbReference type="SAM" id="SignalP"/>
    </source>
</evidence>
<feature type="chain" id="PRO_5015573289" description="Right handed beta helix domain-containing protein" evidence="1">
    <location>
        <begin position="32"/>
        <end position="734"/>
    </location>
</feature>
<organism evidence="5 6">
    <name type="scientific">Chromatium okenii</name>
    <dbReference type="NCBI Taxonomy" id="61644"/>
    <lineage>
        <taxon>Bacteria</taxon>
        <taxon>Pseudomonadati</taxon>
        <taxon>Pseudomonadota</taxon>
        <taxon>Gammaproteobacteria</taxon>
        <taxon>Chromatiales</taxon>
        <taxon>Chromatiaceae</taxon>
        <taxon>Chromatium</taxon>
    </lineage>
</organism>